<evidence type="ECO:0000259" key="9">
    <source>
        <dbReference type="Pfam" id="PF09179"/>
    </source>
</evidence>
<keyword evidence="11" id="KW-1185">Reference proteome</keyword>
<proteinExistence type="inferred from homology"/>
<evidence type="ECO:0000256" key="4">
    <source>
        <dbReference type="ARBA" id="ARBA00022741"/>
    </source>
</evidence>
<keyword evidence="4 7" id="KW-0547">Nucleotide-binding</keyword>
<evidence type="ECO:0000256" key="3">
    <source>
        <dbReference type="ARBA" id="ARBA00022694"/>
    </source>
</evidence>
<protein>
    <recommendedName>
        <fullName evidence="7">tRNA(Ile)-lysidine synthase</fullName>
        <ecNumber evidence="7">6.3.4.19</ecNumber>
    </recommendedName>
    <alternativeName>
        <fullName evidence="7">tRNA(Ile)-2-lysyl-cytidine synthase</fullName>
    </alternativeName>
    <alternativeName>
        <fullName evidence="7">tRNA(Ile)-lysidine synthetase</fullName>
    </alternativeName>
</protein>
<dbReference type="CDD" id="cd01992">
    <property type="entry name" value="TilS_N"/>
    <property type="match status" value="1"/>
</dbReference>
<dbReference type="HAMAP" id="MF_01161">
    <property type="entry name" value="tRNA_Ile_lys_synt"/>
    <property type="match status" value="1"/>
</dbReference>
<reference evidence="10 11" key="1">
    <citation type="submission" date="2016-09" db="EMBL/GenBank/DDBJ databases">
        <title>genome sequence of Mycobacterium sp. 739 SCH.</title>
        <authorList>
            <person name="Greninger A.L."/>
            <person name="Qin X."/>
            <person name="Jerome K."/>
            <person name="Vora S."/>
            <person name="Quinn K."/>
        </authorList>
    </citation>
    <scope>NUCLEOTIDE SEQUENCE [LARGE SCALE GENOMIC DNA]</scope>
    <source>
        <strain evidence="10 11">SCH</strain>
    </source>
</reference>
<keyword evidence="2 7" id="KW-0436">Ligase</keyword>
<dbReference type="PANTHER" id="PTHR43033">
    <property type="entry name" value="TRNA(ILE)-LYSIDINE SYNTHASE-RELATED"/>
    <property type="match status" value="1"/>
</dbReference>
<dbReference type="GO" id="GO:0006400">
    <property type="term" value="P:tRNA modification"/>
    <property type="evidence" value="ECO:0007669"/>
    <property type="project" value="UniProtKB-UniRule"/>
</dbReference>
<sequence>MDRPGPLTTLRREIESFARTVDLAHWCVALSGGADSLALTAAAAAVRPTTALVVDHGLQPESDAIAAAARERALDLGCVDATVCTVTVGTAGGPEAAARTARYAALDAARAGAAVLLGHTLDDQAETVLLGLGRGSGPRSIAGMRPWDPPWGRPLLGIRHDVTRAACAELGLEPWQDPHNDDARFTRVRLRREVLPLLEDVLGGGVAEALARTAAAVREDTDLLDAQARADGAALAAGEGLDADRLTALPGALRRRVIRGWLLAGGATGLTDKQIRGVDALLTAWRGQGGIAVGSTMPGHRLFAARRDGRLVLYAEPV</sequence>
<dbReference type="GO" id="GO:0032267">
    <property type="term" value="F:tRNA(Ile)-lysidine synthase activity"/>
    <property type="evidence" value="ECO:0007669"/>
    <property type="project" value="UniProtKB-EC"/>
</dbReference>
<evidence type="ECO:0000256" key="5">
    <source>
        <dbReference type="ARBA" id="ARBA00022840"/>
    </source>
</evidence>
<evidence type="ECO:0000256" key="2">
    <source>
        <dbReference type="ARBA" id="ARBA00022598"/>
    </source>
</evidence>
<comment type="similarity">
    <text evidence="7">Belongs to the tRNA(Ile)-lysidine synthase family.</text>
</comment>
<dbReference type="Proteomes" id="UP000178953">
    <property type="component" value="Unassembled WGS sequence"/>
</dbReference>
<dbReference type="NCBIfam" id="TIGR02432">
    <property type="entry name" value="lysidine_TilS_N"/>
    <property type="match status" value="1"/>
</dbReference>
<evidence type="ECO:0000313" key="10">
    <source>
        <dbReference type="EMBL" id="OFJ53782.1"/>
    </source>
</evidence>
<accession>A0A1E8Q592</accession>
<feature type="domain" description="tRNA(Ile)-lysidine/2-thiocytidine synthase N-terminal" evidence="8">
    <location>
        <begin position="26"/>
        <end position="193"/>
    </location>
</feature>
<keyword evidence="1 7" id="KW-0963">Cytoplasm</keyword>
<comment type="domain">
    <text evidence="7">The N-terminal region contains the highly conserved SGGXDS motif, predicted to be a P-loop motif involved in ATP binding.</text>
</comment>
<evidence type="ECO:0000313" key="11">
    <source>
        <dbReference type="Proteomes" id="UP000178953"/>
    </source>
</evidence>
<dbReference type="Pfam" id="PF01171">
    <property type="entry name" value="ATP_bind_3"/>
    <property type="match status" value="1"/>
</dbReference>
<dbReference type="Gene3D" id="3.40.50.620">
    <property type="entry name" value="HUPs"/>
    <property type="match status" value="1"/>
</dbReference>
<dbReference type="InterPro" id="IPR015262">
    <property type="entry name" value="tRNA_Ile_lys_synt_subst-bd"/>
</dbReference>
<dbReference type="EC" id="6.3.4.19" evidence="7"/>
<dbReference type="Pfam" id="PF09179">
    <property type="entry name" value="TilS"/>
    <property type="match status" value="1"/>
</dbReference>
<dbReference type="RefSeq" id="WP_070353014.1">
    <property type="nucleotide sequence ID" value="NZ_CP043474.1"/>
</dbReference>
<dbReference type="SUPFAM" id="SSF82829">
    <property type="entry name" value="MesJ substrate recognition domain-like"/>
    <property type="match status" value="1"/>
</dbReference>
<keyword evidence="3 7" id="KW-0819">tRNA processing</keyword>
<dbReference type="PANTHER" id="PTHR43033:SF1">
    <property type="entry name" value="TRNA(ILE)-LYSIDINE SYNTHASE-RELATED"/>
    <property type="match status" value="1"/>
</dbReference>
<dbReference type="EMBL" id="MCHX01000020">
    <property type="protein sequence ID" value="OFJ53782.1"/>
    <property type="molecule type" value="Genomic_DNA"/>
</dbReference>
<dbReference type="AlphaFoldDB" id="A0A1E8Q592"/>
<dbReference type="Gene3D" id="1.20.59.20">
    <property type="match status" value="1"/>
</dbReference>
<dbReference type="InterPro" id="IPR012795">
    <property type="entry name" value="tRNA_Ile_lys_synt_N"/>
</dbReference>
<comment type="subcellular location">
    <subcellularLocation>
        <location evidence="7">Cytoplasm</location>
    </subcellularLocation>
</comment>
<dbReference type="InterPro" id="IPR014729">
    <property type="entry name" value="Rossmann-like_a/b/a_fold"/>
</dbReference>
<comment type="function">
    <text evidence="7">Ligates lysine onto the cytidine present at position 34 of the AUA codon-specific tRNA(Ile) that contains the anticodon CAU, in an ATP-dependent manner. Cytidine is converted to lysidine, thus changing the amino acid specificity of the tRNA from methionine to isoleucine.</text>
</comment>
<evidence type="ECO:0000259" key="8">
    <source>
        <dbReference type="Pfam" id="PF01171"/>
    </source>
</evidence>
<evidence type="ECO:0000256" key="7">
    <source>
        <dbReference type="HAMAP-Rule" id="MF_01161"/>
    </source>
</evidence>
<dbReference type="InterPro" id="IPR012094">
    <property type="entry name" value="tRNA_Ile_lys_synt"/>
</dbReference>
<feature type="binding site" evidence="7">
    <location>
        <begin position="31"/>
        <end position="36"/>
    </location>
    <ligand>
        <name>ATP</name>
        <dbReference type="ChEBI" id="CHEBI:30616"/>
    </ligand>
</feature>
<comment type="caution">
    <text evidence="10">The sequence shown here is derived from an EMBL/GenBank/DDBJ whole genome shotgun (WGS) entry which is preliminary data.</text>
</comment>
<dbReference type="OrthoDB" id="5244702at2"/>
<comment type="catalytic activity">
    <reaction evidence="6 7">
        <text>cytidine(34) in tRNA(Ile2) + L-lysine + ATP = lysidine(34) in tRNA(Ile2) + AMP + diphosphate + H(+)</text>
        <dbReference type="Rhea" id="RHEA:43744"/>
        <dbReference type="Rhea" id="RHEA-COMP:10625"/>
        <dbReference type="Rhea" id="RHEA-COMP:10670"/>
        <dbReference type="ChEBI" id="CHEBI:15378"/>
        <dbReference type="ChEBI" id="CHEBI:30616"/>
        <dbReference type="ChEBI" id="CHEBI:32551"/>
        <dbReference type="ChEBI" id="CHEBI:33019"/>
        <dbReference type="ChEBI" id="CHEBI:82748"/>
        <dbReference type="ChEBI" id="CHEBI:83665"/>
        <dbReference type="ChEBI" id="CHEBI:456215"/>
        <dbReference type="EC" id="6.3.4.19"/>
    </reaction>
</comment>
<gene>
    <name evidence="7" type="primary">tilS</name>
    <name evidence="10" type="ORF">BEL07_10350</name>
</gene>
<dbReference type="InterPro" id="IPR011063">
    <property type="entry name" value="TilS/TtcA_N"/>
</dbReference>
<feature type="domain" description="tRNA(Ile)-lysidine synthase substrate-binding" evidence="9">
    <location>
        <begin position="241"/>
        <end position="311"/>
    </location>
</feature>
<dbReference type="GO" id="GO:0005524">
    <property type="term" value="F:ATP binding"/>
    <property type="evidence" value="ECO:0007669"/>
    <property type="project" value="UniProtKB-UniRule"/>
</dbReference>
<evidence type="ECO:0000256" key="1">
    <source>
        <dbReference type="ARBA" id="ARBA00022490"/>
    </source>
</evidence>
<dbReference type="GO" id="GO:0005737">
    <property type="term" value="C:cytoplasm"/>
    <property type="evidence" value="ECO:0007669"/>
    <property type="project" value="UniProtKB-SubCell"/>
</dbReference>
<organism evidence="10 11">
    <name type="scientific">Mycolicibacterium grossiae</name>
    <dbReference type="NCBI Taxonomy" id="1552759"/>
    <lineage>
        <taxon>Bacteria</taxon>
        <taxon>Bacillati</taxon>
        <taxon>Actinomycetota</taxon>
        <taxon>Actinomycetes</taxon>
        <taxon>Mycobacteriales</taxon>
        <taxon>Mycobacteriaceae</taxon>
        <taxon>Mycolicibacterium</taxon>
    </lineage>
</organism>
<evidence type="ECO:0000256" key="6">
    <source>
        <dbReference type="ARBA" id="ARBA00048539"/>
    </source>
</evidence>
<dbReference type="SUPFAM" id="SSF52402">
    <property type="entry name" value="Adenine nucleotide alpha hydrolases-like"/>
    <property type="match status" value="1"/>
</dbReference>
<name>A0A1E8Q592_9MYCO</name>
<keyword evidence="5 7" id="KW-0067">ATP-binding</keyword>